<accession>A0A8J3QTI5</accession>
<dbReference type="EMBL" id="BONZ01000034">
    <property type="protein sequence ID" value="GIH15515.1"/>
    <property type="molecule type" value="Genomic_DNA"/>
</dbReference>
<gene>
    <name evidence="1" type="ORF">Raf01_36870</name>
</gene>
<proteinExistence type="predicted"/>
<sequence>MDPLTLVVTALATGASSGAGQAMTTAATDAYQALKQLVVRKFAGKHAAQVALTEHETDPEVWRAPLSKQLTETGAATDPAVVEAAQRLLTLLDQAGARAGKYSVDLSGAHGVQVGDHNTQINRFGPN</sequence>
<evidence type="ECO:0000313" key="1">
    <source>
        <dbReference type="EMBL" id="GIH15515.1"/>
    </source>
</evidence>
<name>A0A8J3QTI5_9ACTN</name>
<reference evidence="1" key="1">
    <citation type="submission" date="2021-01" db="EMBL/GenBank/DDBJ databases">
        <title>Whole genome shotgun sequence of Rugosimonospora africana NBRC 104875.</title>
        <authorList>
            <person name="Komaki H."/>
            <person name="Tamura T."/>
        </authorList>
    </citation>
    <scope>NUCLEOTIDE SEQUENCE</scope>
    <source>
        <strain evidence="1">NBRC 104875</strain>
    </source>
</reference>
<evidence type="ECO:0008006" key="3">
    <source>
        <dbReference type="Google" id="ProtNLM"/>
    </source>
</evidence>
<organism evidence="1 2">
    <name type="scientific">Rugosimonospora africana</name>
    <dbReference type="NCBI Taxonomy" id="556532"/>
    <lineage>
        <taxon>Bacteria</taxon>
        <taxon>Bacillati</taxon>
        <taxon>Actinomycetota</taxon>
        <taxon>Actinomycetes</taxon>
        <taxon>Micromonosporales</taxon>
        <taxon>Micromonosporaceae</taxon>
        <taxon>Rugosimonospora</taxon>
    </lineage>
</organism>
<dbReference type="RefSeq" id="WP_203919129.1">
    <property type="nucleotide sequence ID" value="NZ_BONZ01000034.1"/>
</dbReference>
<dbReference type="AlphaFoldDB" id="A0A8J3QTI5"/>
<comment type="caution">
    <text evidence="1">The sequence shown here is derived from an EMBL/GenBank/DDBJ whole genome shotgun (WGS) entry which is preliminary data.</text>
</comment>
<keyword evidence="2" id="KW-1185">Reference proteome</keyword>
<evidence type="ECO:0000313" key="2">
    <source>
        <dbReference type="Proteomes" id="UP000642748"/>
    </source>
</evidence>
<protein>
    <recommendedName>
        <fullName evidence="3">RHIM domain-containing protein</fullName>
    </recommendedName>
</protein>
<dbReference type="Proteomes" id="UP000642748">
    <property type="component" value="Unassembled WGS sequence"/>
</dbReference>